<dbReference type="PROSITE" id="PS51746">
    <property type="entry name" value="PPM_2"/>
    <property type="match status" value="1"/>
</dbReference>
<feature type="region of interest" description="Disordered" evidence="1">
    <location>
        <begin position="240"/>
        <end position="276"/>
    </location>
</feature>
<dbReference type="EMBL" id="JABMIG020000316">
    <property type="protein sequence ID" value="KAL3781448.1"/>
    <property type="molecule type" value="Genomic_DNA"/>
</dbReference>
<organism evidence="3 4">
    <name type="scientific">Cyclotella cryptica</name>
    <dbReference type="NCBI Taxonomy" id="29204"/>
    <lineage>
        <taxon>Eukaryota</taxon>
        <taxon>Sar</taxon>
        <taxon>Stramenopiles</taxon>
        <taxon>Ochrophyta</taxon>
        <taxon>Bacillariophyta</taxon>
        <taxon>Coscinodiscophyceae</taxon>
        <taxon>Thalassiosirophycidae</taxon>
        <taxon>Stephanodiscales</taxon>
        <taxon>Stephanodiscaceae</taxon>
        <taxon>Cyclotella</taxon>
    </lineage>
</organism>
<keyword evidence="4" id="KW-1185">Reference proteome</keyword>
<dbReference type="PANTHER" id="PTHR47992">
    <property type="entry name" value="PROTEIN PHOSPHATASE"/>
    <property type="match status" value="1"/>
</dbReference>
<dbReference type="InterPro" id="IPR015655">
    <property type="entry name" value="PP2C"/>
</dbReference>
<dbReference type="SMART" id="SM00332">
    <property type="entry name" value="PP2Cc"/>
    <property type="match status" value="1"/>
</dbReference>
<dbReference type="Proteomes" id="UP001516023">
    <property type="component" value="Unassembled WGS sequence"/>
</dbReference>
<protein>
    <recommendedName>
        <fullName evidence="2">PPM-type phosphatase domain-containing protein</fullName>
    </recommendedName>
</protein>
<dbReference type="AlphaFoldDB" id="A0ABD3P0W7"/>
<dbReference type="SMART" id="SM00331">
    <property type="entry name" value="PP2C_SIG"/>
    <property type="match status" value="1"/>
</dbReference>
<dbReference type="Pfam" id="PF00481">
    <property type="entry name" value="PP2C"/>
    <property type="match status" value="1"/>
</dbReference>
<evidence type="ECO:0000313" key="4">
    <source>
        <dbReference type="Proteomes" id="UP001516023"/>
    </source>
</evidence>
<dbReference type="SUPFAM" id="SSF81606">
    <property type="entry name" value="PP2C-like"/>
    <property type="match status" value="1"/>
</dbReference>
<evidence type="ECO:0000259" key="2">
    <source>
        <dbReference type="PROSITE" id="PS51746"/>
    </source>
</evidence>
<evidence type="ECO:0000313" key="3">
    <source>
        <dbReference type="EMBL" id="KAL3781448.1"/>
    </source>
</evidence>
<dbReference type="Gene3D" id="3.60.40.10">
    <property type="entry name" value="PPM-type phosphatase domain"/>
    <property type="match status" value="1"/>
</dbReference>
<feature type="compositionally biased region" description="Gly residues" evidence="1">
    <location>
        <begin position="240"/>
        <end position="266"/>
    </location>
</feature>
<dbReference type="InterPro" id="IPR001932">
    <property type="entry name" value="PPM-type_phosphatase-like_dom"/>
</dbReference>
<feature type="domain" description="PPM-type phosphatase" evidence="2">
    <location>
        <begin position="315"/>
        <end position="642"/>
    </location>
</feature>
<sequence length="645" mass="69051">MSAVSSAIAASRCSVLSNGCRVVSLETCVTSRQKKSGYPTSTPFRAQHMSTYSSNSHTSRTGALAAATGVCLMCHSLRLTAACSASSALNATLHRRGNAALNGKYLHSSTAANSNLHMTSSVANGKYNQDHVMLRNEHLLPAHSSHAISVGCDLAPNCYSLAKASIHSSSRSEASSSMLLSNSLCGLTGQVINGNADFCGDINDTGWTISELFGAMFLASAATAGSLFLGPFGNLNGGSGGGSGGNNGPGGGGGGHKKTGGPGGGNDSTYEDDSKEAQVKVGIATAPPAYEVCNFFAPSSNSNNLVSYESLMLPQVSVRALRGGRLSMEDEYIVVDSGRFSAVFDGHGGGGVSQYLRDHLHIIISEQLEKQFKNQTRKFRGDIKAFMFGKGLQGKTGSTEESKNKNDMTDLDNPTLKMKYDLSEIGQLPVSAVANALRDSFDQVDKEILANDEYEYQGSTAVAVLVHEANDGVRTLLSANIGDSRGILSRDGKAIDLTRDHKPNDDKEKARILAMGEKIEWDHYCKVHRVRNLSLSRAIGDRFAKPAVSGEVEIQRFPVYDGKDEFILLASDGLWDVMTSQEVVSYVHKRLNAAPKDGADIKTEEDMQSLKYLRRKNMSRFIANEALRRGSGDNISVVIVWLKSF</sequence>
<accession>A0ABD3P0W7</accession>
<comment type="caution">
    <text evidence="3">The sequence shown here is derived from an EMBL/GenBank/DDBJ whole genome shotgun (WGS) entry which is preliminary data.</text>
</comment>
<dbReference type="InterPro" id="IPR036457">
    <property type="entry name" value="PPM-type-like_dom_sf"/>
</dbReference>
<reference evidence="3 4" key="1">
    <citation type="journal article" date="2020" name="G3 (Bethesda)">
        <title>Improved Reference Genome for Cyclotella cryptica CCMP332, a Model for Cell Wall Morphogenesis, Salinity Adaptation, and Lipid Production in Diatoms (Bacillariophyta).</title>
        <authorList>
            <person name="Roberts W.R."/>
            <person name="Downey K.M."/>
            <person name="Ruck E.C."/>
            <person name="Traller J.C."/>
            <person name="Alverson A.J."/>
        </authorList>
    </citation>
    <scope>NUCLEOTIDE SEQUENCE [LARGE SCALE GENOMIC DNA]</scope>
    <source>
        <strain evidence="3 4">CCMP332</strain>
    </source>
</reference>
<dbReference type="CDD" id="cd00143">
    <property type="entry name" value="PP2Cc"/>
    <property type="match status" value="1"/>
</dbReference>
<evidence type="ECO:0000256" key="1">
    <source>
        <dbReference type="SAM" id="MobiDB-lite"/>
    </source>
</evidence>
<proteinExistence type="predicted"/>
<name>A0ABD3P0W7_9STRA</name>
<gene>
    <name evidence="3" type="ORF">HJC23_001483</name>
</gene>